<dbReference type="InterPro" id="IPR025668">
    <property type="entry name" value="Tnp_DDE_dom"/>
</dbReference>
<dbReference type="EMBL" id="CP025615">
    <property type="protein sequence ID" value="AUN33908.1"/>
    <property type="molecule type" value="Genomic_DNA"/>
</dbReference>
<dbReference type="Proteomes" id="UP000234752">
    <property type="component" value="Plasmid unnamed3"/>
</dbReference>
<protein>
    <recommendedName>
        <fullName evidence="1">Transposase DDE domain-containing protein</fullName>
    </recommendedName>
</protein>
<gene>
    <name evidence="2" type="ORF">C0V82_26220</name>
</gene>
<keyword evidence="3" id="KW-1185">Reference proteome</keyword>
<sequence>MRHARDTPLLPGLSPVSGKAVEACFDGGSLLSDAGVLALREIDIRLNMAVRLAACIADTRQPDRVRHSLADIIRFRLLTITCGYEDGIDADSLGGDPAFKMALGRLPSATDLCSQSTICKRSIRCTFFE</sequence>
<feature type="domain" description="Transposase DDE" evidence="1">
    <location>
        <begin position="14"/>
        <end position="120"/>
    </location>
</feature>
<organism evidence="2 3">
    <name type="scientific">Niveispirillum cyanobacteriorum</name>
    <dbReference type="NCBI Taxonomy" id="1612173"/>
    <lineage>
        <taxon>Bacteria</taxon>
        <taxon>Pseudomonadati</taxon>
        <taxon>Pseudomonadota</taxon>
        <taxon>Alphaproteobacteria</taxon>
        <taxon>Rhodospirillales</taxon>
        <taxon>Azospirillaceae</taxon>
        <taxon>Niveispirillum</taxon>
    </lineage>
</organism>
<evidence type="ECO:0000313" key="3">
    <source>
        <dbReference type="Proteomes" id="UP000234752"/>
    </source>
</evidence>
<reference evidence="2 3" key="1">
    <citation type="submission" date="2017-12" db="EMBL/GenBank/DDBJ databases">
        <title>Genomes of bacteria within cyanobacterial aggregates.</title>
        <authorList>
            <person name="Cai H."/>
        </authorList>
    </citation>
    <scope>NUCLEOTIDE SEQUENCE [LARGE SCALE GENOMIC DNA]</scope>
    <source>
        <strain evidence="2 3">TH16</strain>
        <plasmid evidence="2 3">unnamed3</plasmid>
    </source>
</reference>
<proteinExistence type="predicted"/>
<dbReference type="Pfam" id="PF13701">
    <property type="entry name" value="DDE_Tnp_1_4"/>
    <property type="match status" value="1"/>
</dbReference>
<evidence type="ECO:0000313" key="2">
    <source>
        <dbReference type="EMBL" id="AUN33908.1"/>
    </source>
</evidence>
<accession>A0A2K9NLF3</accession>
<geneLocation type="plasmid" evidence="2 3">
    <name>unnamed3</name>
</geneLocation>
<name>A0A2K9NLF3_9PROT</name>
<dbReference type="AlphaFoldDB" id="A0A2K9NLF3"/>
<dbReference type="KEGG" id="ncb:C0V82_26220"/>
<evidence type="ECO:0000259" key="1">
    <source>
        <dbReference type="Pfam" id="PF13701"/>
    </source>
</evidence>
<keyword evidence="2" id="KW-0614">Plasmid</keyword>